<dbReference type="Gene3D" id="1.10.10.10">
    <property type="entry name" value="Winged helix-like DNA-binding domain superfamily/Winged helix DNA-binding domain"/>
    <property type="match status" value="1"/>
</dbReference>
<dbReference type="Gene3D" id="3.80.10.10">
    <property type="entry name" value="Ribonuclease Inhibitor"/>
    <property type="match status" value="1"/>
</dbReference>
<keyword evidence="4" id="KW-0611">Plant defense</keyword>
<evidence type="ECO:0000259" key="5">
    <source>
        <dbReference type="PROSITE" id="PS51153"/>
    </source>
</evidence>
<organism evidence="6 7">
    <name type="scientific">Heracleum sosnowskyi</name>
    <dbReference type="NCBI Taxonomy" id="360622"/>
    <lineage>
        <taxon>Eukaryota</taxon>
        <taxon>Viridiplantae</taxon>
        <taxon>Streptophyta</taxon>
        <taxon>Embryophyta</taxon>
        <taxon>Tracheophyta</taxon>
        <taxon>Spermatophyta</taxon>
        <taxon>Magnoliopsida</taxon>
        <taxon>eudicotyledons</taxon>
        <taxon>Gunneridae</taxon>
        <taxon>Pentapetalae</taxon>
        <taxon>asterids</taxon>
        <taxon>campanulids</taxon>
        <taxon>Apiales</taxon>
        <taxon>Apiaceae</taxon>
        <taxon>Apioideae</taxon>
        <taxon>apioid superclade</taxon>
        <taxon>Tordylieae</taxon>
        <taxon>Tordyliinae</taxon>
        <taxon>Heracleum</taxon>
    </lineage>
</organism>
<dbReference type="Pfam" id="PF05659">
    <property type="entry name" value="RPW8"/>
    <property type="match status" value="1"/>
</dbReference>
<gene>
    <name evidence="6" type="ORF">POM88_021077</name>
</gene>
<evidence type="ECO:0000256" key="3">
    <source>
        <dbReference type="ARBA" id="ARBA00022737"/>
    </source>
</evidence>
<comment type="caution">
    <text evidence="6">The sequence shown here is derived from an EMBL/GenBank/DDBJ whole genome shotgun (WGS) entry which is preliminary data.</text>
</comment>
<keyword evidence="3" id="KW-0677">Repeat</keyword>
<dbReference type="PANTHER" id="PTHR36766">
    <property type="entry name" value="PLANT BROAD-SPECTRUM MILDEW RESISTANCE PROTEIN RPW8"/>
    <property type="match status" value="1"/>
</dbReference>
<accession>A0AAD8MSG7</accession>
<protein>
    <submittedName>
        <fullName evidence="6">RPW8 domain-containing protein</fullName>
    </submittedName>
</protein>
<comment type="similarity">
    <text evidence="1">Belongs to the disease resistance NB-LRR family.</text>
</comment>
<dbReference type="GO" id="GO:0006952">
    <property type="term" value="P:defense response"/>
    <property type="evidence" value="ECO:0007669"/>
    <property type="project" value="UniProtKB-KW"/>
</dbReference>
<name>A0AAD8MSG7_9APIA</name>
<dbReference type="InterPro" id="IPR032675">
    <property type="entry name" value="LRR_dom_sf"/>
</dbReference>
<evidence type="ECO:0000313" key="7">
    <source>
        <dbReference type="Proteomes" id="UP001237642"/>
    </source>
</evidence>
<dbReference type="AlphaFoldDB" id="A0AAD8MSG7"/>
<evidence type="ECO:0000256" key="2">
    <source>
        <dbReference type="ARBA" id="ARBA00022614"/>
    </source>
</evidence>
<dbReference type="InterPro" id="IPR027417">
    <property type="entry name" value="P-loop_NTPase"/>
</dbReference>
<dbReference type="PRINTS" id="PR00364">
    <property type="entry name" value="DISEASERSIST"/>
</dbReference>
<dbReference type="SUPFAM" id="SSF52540">
    <property type="entry name" value="P-loop containing nucleoside triphosphate hydrolases"/>
    <property type="match status" value="1"/>
</dbReference>
<dbReference type="EMBL" id="JAUIZM010000005">
    <property type="protein sequence ID" value="KAK1383342.1"/>
    <property type="molecule type" value="Genomic_DNA"/>
</dbReference>
<reference evidence="6" key="1">
    <citation type="submission" date="2023-02" db="EMBL/GenBank/DDBJ databases">
        <title>Genome of toxic invasive species Heracleum sosnowskyi carries increased number of genes despite the absence of recent whole-genome duplications.</title>
        <authorList>
            <person name="Schelkunov M."/>
            <person name="Shtratnikova V."/>
            <person name="Makarenko M."/>
            <person name="Klepikova A."/>
            <person name="Omelchenko D."/>
            <person name="Novikova G."/>
            <person name="Obukhova E."/>
            <person name="Bogdanov V."/>
            <person name="Penin A."/>
            <person name="Logacheva M."/>
        </authorList>
    </citation>
    <scope>NUCLEOTIDE SEQUENCE</scope>
    <source>
        <strain evidence="6">Hsosn_3</strain>
        <tissue evidence="6">Leaf</tissue>
    </source>
</reference>
<dbReference type="GO" id="GO:0043531">
    <property type="term" value="F:ADP binding"/>
    <property type="evidence" value="ECO:0007669"/>
    <property type="project" value="InterPro"/>
</dbReference>
<dbReference type="Pfam" id="PF00931">
    <property type="entry name" value="NB-ARC"/>
    <property type="match status" value="1"/>
</dbReference>
<dbReference type="InterPro" id="IPR008808">
    <property type="entry name" value="Powdery_mildew-R_dom"/>
</dbReference>
<dbReference type="Proteomes" id="UP001237642">
    <property type="component" value="Unassembled WGS sequence"/>
</dbReference>
<dbReference type="InterPro" id="IPR042197">
    <property type="entry name" value="Apaf_helical"/>
</dbReference>
<evidence type="ECO:0000256" key="1">
    <source>
        <dbReference type="ARBA" id="ARBA00008894"/>
    </source>
</evidence>
<dbReference type="PANTHER" id="PTHR36766:SF3">
    <property type="entry name" value="RPW8 DOMAIN-CONTAINING PROTEIN"/>
    <property type="match status" value="1"/>
</dbReference>
<keyword evidence="7" id="KW-1185">Reference proteome</keyword>
<dbReference type="PROSITE" id="PS51153">
    <property type="entry name" value="RPW8"/>
    <property type="match status" value="1"/>
</dbReference>
<dbReference type="SUPFAM" id="SSF52058">
    <property type="entry name" value="L domain-like"/>
    <property type="match status" value="1"/>
</dbReference>
<feature type="domain" description="RPW8" evidence="5">
    <location>
        <begin position="1"/>
        <end position="118"/>
    </location>
</feature>
<keyword evidence="2" id="KW-0433">Leucine-rich repeat</keyword>
<dbReference type="Gene3D" id="3.40.50.300">
    <property type="entry name" value="P-loop containing nucleotide triphosphate hydrolases"/>
    <property type="match status" value="1"/>
</dbReference>
<sequence length="731" mass="82400">MAFIADAGLGIVVGELLNLVIKLNKVLDRPKEETAQFIDQLDCAKKLVAKCSKIPWWEAYKLYVYSKKLEELDKSIARFFSIEVQGFVAVNGLKVAVGVKEVNEKLDLILDRSNISVSGFSSWGSVPGLRDQVIGFDEPLKDLKKMLLKDKKIVTLISAPGGCGKTTLAKMLCQDPEIKGIFKDNILFVTVSKSANICVIVQKMFNLQSPDFQNDDDAINFMEYLLKQKGPSPILLVLDDVWLGWESVIDNLSFTLPYYKILVTSRFSFPRFSPVYNLKILNDQDAMTLFCHSALPKDGSSRIPYDLVEKTANGCKGFPLALTVVGRSLYGHPEVTWRRGLKKWSDGKSIFDTNNELLGRLQISLDALDEMDGSSVKDCCLDLGSFPQGQRIPATTLMDMWAEAYNLDYEDIDTYSNLVELEFRNLVNIVCTRQRGYEVDGYCSENAVIQHDLLRDLIIHQNDQETIEHRKRLIIEITGNDFSKCLTVGMHQPLSARLLSISTDENFSSSWFDLTLPAAEALQLSASWKVIQCEANQIRTSYIVLSRYILTSAGELAEDILYYEIEIDCCDDLVKLHGGVCNIISLKKISITYCNELSELPDEMGRLTNLEALRLSSCTKLLELPESMVNLHKLAYLDISDCLSLSKFPERVGELMGLRTINMRGCQGLSKLNMLPLSIKDLRLLEKVICDEGASRLWKPCESYLKNLNVEEVKEDAFESLMRVISPFQFP</sequence>
<dbReference type="InterPro" id="IPR002182">
    <property type="entry name" value="NB-ARC"/>
</dbReference>
<evidence type="ECO:0000313" key="6">
    <source>
        <dbReference type="EMBL" id="KAK1383342.1"/>
    </source>
</evidence>
<dbReference type="Gene3D" id="1.10.8.430">
    <property type="entry name" value="Helical domain of apoptotic protease-activating factors"/>
    <property type="match status" value="1"/>
</dbReference>
<dbReference type="InterPro" id="IPR036388">
    <property type="entry name" value="WH-like_DNA-bd_sf"/>
</dbReference>
<proteinExistence type="inferred from homology"/>
<evidence type="ECO:0000256" key="4">
    <source>
        <dbReference type="ARBA" id="ARBA00022821"/>
    </source>
</evidence>
<reference evidence="6" key="2">
    <citation type="submission" date="2023-05" db="EMBL/GenBank/DDBJ databases">
        <authorList>
            <person name="Schelkunov M.I."/>
        </authorList>
    </citation>
    <scope>NUCLEOTIDE SEQUENCE</scope>
    <source>
        <strain evidence="6">Hsosn_3</strain>
        <tissue evidence="6">Leaf</tissue>
    </source>
</reference>